<reference evidence="1 2" key="1">
    <citation type="submission" date="2018-08" db="EMBL/GenBank/DDBJ databases">
        <authorList>
            <person name="Solberg C.E."/>
            <person name="Bonilla J.A."/>
            <person name="Klyczek K."/>
            <person name="Garlena R.A."/>
            <person name="Russell D.A."/>
            <person name="Pope W.H."/>
            <person name="Jacobs-Sera D."/>
            <person name="Hatfull G.F."/>
        </authorList>
    </citation>
    <scope>NUCLEOTIDE SEQUENCE [LARGE SCALE GENOMIC DNA]</scope>
</reference>
<protein>
    <submittedName>
        <fullName evidence="1">Uncharacterized protein</fullName>
    </submittedName>
</protein>
<proteinExistence type="predicted"/>
<keyword evidence="2" id="KW-1185">Reference proteome</keyword>
<gene>
    <name evidence="1" type="primary">43</name>
    <name evidence="1" type="ORF">SEA_BURRO_43</name>
</gene>
<dbReference type="EMBL" id="MH825698">
    <property type="protein sequence ID" value="AYD86186.1"/>
    <property type="molecule type" value="Genomic_DNA"/>
</dbReference>
<name>A0A386KLF2_9CAUD</name>
<evidence type="ECO:0000313" key="2">
    <source>
        <dbReference type="Proteomes" id="UP000267142"/>
    </source>
</evidence>
<evidence type="ECO:0000313" key="1">
    <source>
        <dbReference type="EMBL" id="AYD86186.1"/>
    </source>
</evidence>
<dbReference type="RefSeq" id="YP_009841662.1">
    <property type="nucleotide sequence ID" value="NC_048733.1"/>
</dbReference>
<dbReference type="Proteomes" id="UP000267142">
    <property type="component" value="Segment"/>
</dbReference>
<accession>A0A386KLF2</accession>
<organism evidence="1 2">
    <name type="scientific">Microbacterium phage Burro</name>
    <dbReference type="NCBI Taxonomy" id="2315703"/>
    <lineage>
        <taxon>Viruses</taxon>
        <taxon>Duplodnaviria</taxon>
        <taxon>Heunggongvirae</taxon>
        <taxon>Uroviricota</taxon>
        <taxon>Caudoviricetes</taxon>
        <taxon>Burrovirus</taxon>
        <taxon>Burrovirus burro</taxon>
    </lineage>
</organism>
<dbReference type="KEGG" id="vg:55611853"/>
<sequence length="240" mass="27698">MTQAERKAVWDKLLTSGWVPEKHYRDYSQSQLESLWLQRQGGSTAPTERPEGAPDPSEIRFQADVDFLRETPRDTVPGLRLNTHGDEKPLRIDDDGKVWYRDEITKASYPKERGKRIIEYVDPGVKTQVIRDSNGSIVESFEMPGDQHRVSQAKISLPAYQIGLYRDPAVLGEFFKIHVYNEKRGFDIFDVEKYFGGRHQIPQTCKRDYVDTVLVYTIDSVIQAIQDDYREKLKNGELSA</sequence>
<dbReference type="GeneID" id="55611853"/>